<gene>
    <name evidence="1" type="ORF">EV696_11055</name>
</gene>
<accession>A0A4R6UPQ5</accession>
<dbReference type="PROSITE" id="PS51257">
    <property type="entry name" value="PROKAR_LIPOPROTEIN"/>
    <property type="match status" value="1"/>
</dbReference>
<protein>
    <submittedName>
        <fullName evidence="1">Uncharacterized protein</fullName>
    </submittedName>
</protein>
<dbReference type="OrthoDB" id="7064139at2"/>
<sequence length="151" mass="16745">MRKLFIIFIIAVLTGCNVQYVDVNLPVASAEKFYGALKVGDIATALVQFSPEFRRQVENWPQLLGGLQEKYGYVTQIEIQSSSLVAKNRDPCYILSYAVKRGELKSNEVLLLCSSGDTSPWLIHGHKLTRLDTQQSVSAGTLPDEVSIQTP</sequence>
<reference evidence="1 2" key="1">
    <citation type="submission" date="2019-03" db="EMBL/GenBank/DDBJ databases">
        <title>Genomic Encyclopedia of Type Strains, Phase IV (KMG-IV): sequencing the most valuable type-strain genomes for metagenomic binning, comparative biology and taxonomic classification.</title>
        <authorList>
            <person name="Goeker M."/>
        </authorList>
    </citation>
    <scope>NUCLEOTIDE SEQUENCE [LARGE SCALE GENOMIC DNA]</scope>
    <source>
        <strain evidence="1 2">DSM 103792</strain>
    </source>
</reference>
<name>A0A4R6UPQ5_9GAMM</name>
<comment type="caution">
    <text evidence="1">The sequence shown here is derived from an EMBL/GenBank/DDBJ whole genome shotgun (WGS) entry which is preliminary data.</text>
</comment>
<proteinExistence type="predicted"/>
<organism evidence="1 2">
    <name type="scientific">Permianibacter aggregans</name>
    <dbReference type="NCBI Taxonomy" id="1510150"/>
    <lineage>
        <taxon>Bacteria</taxon>
        <taxon>Pseudomonadati</taxon>
        <taxon>Pseudomonadota</taxon>
        <taxon>Gammaproteobacteria</taxon>
        <taxon>Pseudomonadales</taxon>
        <taxon>Pseudomonadaceae</taxon>
        <taxon>Permianibacter</taxon>
    </lineage>
</organism>
<dbReference type="Proteomes" id="UP000295375">
    <property type="component" value="Unassembled WGS sequence"/>
</dbReference>
<keyword evidence="2" id="KW-1185">Reference proteome</keyword>
<evidence type="ECO:0000313" key="2">
    <source>
        <dbReference type="Proteomes" id="UP000295375"/>
    </source>
</evidence>
<evidence type="ECO:0000313" key="1">
    <source>
        <dbReference type="EMBL" id="TDQ47463.1"/>
    </source>
</evidence>
<dbReference type="EMBL" id="SNYM01000010">
    <property type="protein sequence ID" value="TDQ47463.1"/>
    <property type="molecule type" value="Genomic_DNA"/>
</dbReference>
<dbReference type="AlphaFoldDB" id="A0A4R6UPQ5"/>
<dbReference type="RefSeq" id="WP_133591092.1">
    <property type="nucleotide sequence ID" value="NZ_CP037953.1"/>
</dbReference>